<keyword evidence="3" id="KW-1185">Reference proteome</keyword>
<dbReference type="PANTHER" id="PTHR12110">
    <property type="entry name" value="HYDROXYPYRUVATE ISOMERASE"/>
    <property type="match status" value="1"/>
</dbReference>
<reference evidence="2 3" key="1">
    <citation type="submission" date="2019-02" db="EMBL/GenBank/DDBJ databases">
        <title>Deep-cultivation of Planctomycetes and their phenomic and genomic characterization uncovers novel biology.</title>
        <authorList>
            <person name="Wiegand S."/>
            <person name="Jogler M."/>
            <person name="Boedeker C."/>
            <person name="Pinto D."/>
            <person name="Vollmers J."/>
            <person name="Rivas-Marin E."/>
            <person name="Kohn T."/>
            <person name="Peeters S.H."/>
            <person name="Heuer A."/>
            <person name="Rast P."/>
            <person name="Oberbeckmann S."/>
            <person name="Bunk B."/>
            <person name="Jeske O."/>
            <person name="Meyerdierks A."/>
            <person name="Storesund J.E."/>
            <person name="Kallscheuer N."/>
            <person name="Luecker S."/>
            <person name="Lage O.M."/>
            <person name="Pohl T."/>
            <person name="Merkel B.J."/>
            <person name="Hornburger P."/>
            <person name="Mueller R.-W."/>
            <person name="Bruemmer F."/>
            <person name="Labrenz M."/>
            <person name="Spormann A.M."/>
            <person name="Op den Camp H."/>
            <person name="Overmann J."/>
            <person name="Amann R."/>
            <person name="Jetten M.S.M."/>
            <person name="Mascher T."/>
            <person name="Medema M.H."/>
            <person name="Devos D.P."/>
            <person name="Kaster A.-K."/>
            <person name="Ovreas L."/>
            <person name="Rohde M."/>
            <person name="Galperin M.Y."/>
            <person name="Jogler C."/>
        </authorList>
    </citation>
    <scope>NUCLEOTIDE SEQUENCE [LARGE SCALE GENOMIC DNA]</scope>
    <source>
        <strain evidence="2 3">FF011L</strain>
    </source>
</reference>
<dbReference type="InterPro" id="IPR036237">
    <property type="entry name" value="Xyl_isomerase-like_sf"/>
</dbReference>
<dbReference type="SUPFAM" id="SSF51658">
    <property type="entry name" value="Xylose isomerase-like"/>
    <property type="match status" value="1"/>
</dbReference>
<dbReference type="InterPro" id="IPR050312">
    <property type="entry name" value="IolE/XylAMocC-like"/>
</dbReference>
<name>A0A517MES3_9BACT</name>
<dbReference type="PANTHER" id="PTHR12110:SF52">
    <property type="entry name" value="XYLOSE ISOMERASE"/>
    <property type="match status" value="1"/>
</dbReference>
<dbReference type="GO" id="GO:0016853">
    <property type="term" value="F:isomerase activity"/>
    <property type="evidence" value="ECO:0007669"/>
    <property type="project" value="UniProtKB-KW"/>
</dbReference>
<accession>A0A517MES3</accession>
<evidence type="ECO:0000313" key="3">
    <source>
        <dbReference type="Proteomes" id="UP000320672"/>
    </source>
</evidence>
<proteinExistence type="predicted"/>
<dbReference type="Pfam" id="PF01261">
    <property type="entry name" value="AP_endonuc_2"/>
    <property type="match status" value="1"/>
</dbReference>
<evidence type="ECO:0000259" key="1">
    <source>
        <dbReference type="Pfam" id="PF01261"/>
    </source>
</evidence>
<dbReference type="Proteomes" id="UP000320672">
    <property type="component" value="Chromosome"/>
</dbReference>
<gene>
    <name evidence="2" type="ORF">FF011L_21440</name>
</gene>
<dbReference type="KEGG" id="rml:FF011L_21440"/>
<protein>
    <submittedName>
        <fullName evidence="2">Xylose isomerase-like TIM barrel</fullName>
    </submittedName>
</protein>
<evidence type="ECO:0000313" key="2">
    <source>
        <dbReference type="EMBL" id="QDS93379.1"/>
    </source>
</evidence>
<keyword evidence="2" id="KW-0413">Isomerase</keyword>
<dbReference type="OrthoDB" id="9782626at2"/>
<dbReference type="Gene3D" id="3.20.20.150">
    <property type="entry name" value="Divalent-metal-dependent TIM barrel enzymes"/>
    <property type="match status" value="1"/>
</dbReference>
<dbReference type="AlphaFoldDB" id="A0A517MES3"/>
<dbReference type="EMBL" id="CP036262">
    <property type="protein sequence ID" value="QDS93379.1"/>
    <property type="molecule type" value="Genomic_DNA"/>
</dbReference>
<sequence>MLKNFSPQGLGITGRQSELIELALTYAFRGMEVNMTDMLKRTQRTSFEDASKYLRAAEIEIGCFDCGVDLNTTDEEFTVQLGQVHPLAEVAQQLGAKTATIRLPSATDIAAFPEFFETVSGRIKQVAEVLAGKEIRLGIGFAAGAEKLEGFQFPFVNTVESFLALAKNVTGDTIGYVLDTWDWQVGGGTLEQVKTVPADKVFVVRYGELTEDATPETAKSTDRILPTVDGPLNHVEITKYLASADVDAAIMPTASGAQYKERTREATVNAAQEAIDAIFEGAGLPVTPRPMDLVSSMPYEPTPMN</sequence>
<feature type="domain" description="Xylose isomerase-like TIM barrel" evidence="1">
    <location>
        <begin position="21"/>
        <end position="255"/>
    </location>
</feature>
<dbReference type="InterPro" id="IPR013022">
    <property type="entry name" value="Xyl_isomerase-like_TIM-brl"/>
</dbReference>
<dbReference type="RefSeq" id="WP_145351557.1">
    <property type="nucleotide sequence ID" value="NZ_CP036262.1"/>
</dbReference>
<organism evidence="2 3">
    <name type="scientific">Roseimaritima multifibrata</name>
    <dbReference type="NCBI Taxonomy" id="1930274"/>
    <lineage>
        <taxon>Bacteria</taxon>
        <taxon>Pseudomonadati</taxon>
        <taxon>Planctomycetota</taxon>
        <taxon>Planctomycetia</taxon>
        <taxon>Pirellulales</taxon>
        <taxon>Pirellulaceae</taxon>
        <taxon>Roseimaritima</taxon>
    </lineage>
</organism>